<accession>A0A0F9JPS7</accession>
<dbReference type="AlphaFoldDB" id="A0A0F9JPS7"/>
<sequence length="56" mass="6115">MKIEVKDKGERLLIEMLCDVALKSNGMSNLPGVQLILGSMIDEPIKEPDKNDGSNS</sequence>
<gene>
    <name evidence="1" type="ORF">LCGC14_1501780</name>
</gene>
<name>A0A0F9JPS7_9ZZZZ</name>
<dbReference type="EMBL" id="LAZR01010906">
    <property type="protein sequence ID" value="KKM64406.1"/>
    <property type="molecule type" value="Genomic_DNA"/>
</dbReference>
<protein>
    <submittedName>
        <fullName evidence="1">Uncharacterized protein</fullName>
    </submittedName>
</protein>
<evidence type="ECO:0000313" key="1">
    <source>
        <dbReference type="EMBL" id="KKM64406.1"/>
    </source>
</evidence>
<comment type="caution">
    <text evidence="1">The sequence shown here is derived from an EMBL/GenBank/DDBJ whole genome shotgun (WGS) entry which is preliminary data.</text>
</comment>
<organism evidence="1">
    <name type="scientific">marine sediment metagenome</name>
    <dbReference type="NCBI Taxonomy" id="412755"/>
    <lineage>
        <taxon>unclassified sequences</taxon>
        <taxon>metagenomes</taxon>
        <taxon>ecological metagenomes</taxon>
    </lineage>
</organism>
<proteinExistence type="predicted"/>
<reference evidence="1" key="1">
    <citation type="journal article" date="2015" name="Nature">
        <title>Complex archaea that bridge the gap between prokaryotes and eukaryotes.</title>
        <authorList>
            <person name="Spang A."/>
            <person name="Saw J.H."/>
            <person name="Jorgensen S.L."/>
            <person name="Zaremba-Niedzwiedzka K."/>
            <person name="Martijn J."/>
            <person name="Lind A.E."/>
            <person name="van Eijk R."/>
            <person name="Schleper C."/>
            <person name="Guy L."/>
            <person name="Ettema T.J."/>
        </authorList>
    </citation>
    <scope>NUCLEOTIDE SEQUENCE</scope>
</reference>